<dbReference type="InterPro" id="IPR058518">
    <property type="entry name" value="DUF8205"/>
</dbReference>
<dbReference type="PANTHER" id="PTHR46920:SF1">
    <property type="entry name" value="PROTEIN MSS51 HOMOLOG, MITOCHONDRIAL-RELATED"/>
    <property type="match status" value="1"/>
</dbReference>
<keyword evidence="3" id="KW-0862">Zinc</keyword>
<dbReference type="Gene3D" id="6.10.140.2220">
    <property type="match status" value="1"/>
</dbReference>
<protein>
    <recommendedName>
        <fullName evidence="5">MYND-type domain-containing protein</fullName>
    </recommendedName>
</protein>
<evidence type="ECO:0000256" key="3">
    <source>
        <dbReference type="ARBA" id="ARBA00022833"/>
    </source>
</evidence>
<organism evidence="6 7">
    <name type="scientific">Pholiota conissans</name>
    <dbReference type="NCBI Taxonomy" id="109636"/>
    <lineage>
        <taxon>Eukaryota</taxon>
        <taxon>Fungi</taxon>
        <taxon>Dikarya</taxon>
        <taxon>Basidiomycota</taxon>
        <taxon>Agaricomycotina</taxon>
        <taxon>Agaricomycetes</taxon>
        <taxon>Agaricomycetidae</taxon>
        <taxon>Agaricales</taxon>
        <taxon>Agaricineae</taxon>
        <taxon>Strophariaceae</taxon>
        <taxon>Pholiota</taxon>
    </lineage>
</organism>
<sequence length="307" mass="33476">MTPSNVILNGKLKHASSLMMSHVSEHGAIDYSSGTYLKPQSSKDIKKKVKEARLICIGCQRIESKEDPFKACKNCQARFYCSRECQKKDWPEHKKSCSDSQRQKRLTKLATAFIANINLMGYLKVAIALKLGLLNYSVNDPFSVLVPMMIELENITDFAGLRGDLGPNDDTKSPEKVKGMLQIAGILPCGDDYHLPEEKLLALWKTKRAEADATGPTYAAGIVGVIVFALTDSTPTTAAILEVPIVIPSNFLGIAAAAQPFGQILTAPPITVRKVPMTADSCMELVNSSFLATSLVLKLALNLSQIY</sequence>
<dbReference type="GO" id="GO:0008270">
    <property type="term" value="F:zinc ion binding"/>
    <property type="evidence" value="ECO:0007669"/>
    <property type="project" value="UniProtKB-KW"/>
</dbReference>
<evidence type="ECO:0000256" key="1">
    <source>
        <dbReference type="ARBA" id="ARBA00022723"/>
    </source>
</evidence>
<dbReference type="PROSITE" id="PS50865">
    <property type="entry name" value="ZF_MYND_2"/>
    <property type="match status" value="1"/>
</dbReference>
<evidence type="ECO:0000256" key="2">
    <source>
        <dbReference type="ARBA" id="ARBA00022771"/>
    </source>
</evidence>
<gene>
    <name evidence="6" type="ORF">BDN70DRAFT_708207</name>
</gene>
<comment type="caution">
    <text evidence="6">The sequence shown here is derived from an EMBL/GenBank/DDBJ whole genome shotgun (WGS) entry which is preliminary data.</text>
</comment>
<dbReference type="PANTHER" id="PTHR46920">
    <property type="match status" value="1"/>
</dbReference>
<dbReference type="Proteomes" id="UP000807469">
    <property type="component" value="Unassembled WGS sequence"/>
</dbReference>
<dbReference type="InterPro" id="IPR052839">
    <property type="entry name" value="Mito_gene_expr_regulator"/>
</dbReference>
<dbReference type="SUPFAM" id="SSF144232">
    <property type="entry name" value="HIT/MYND zinc finger-like"/>
    <property type="match status" value="1"/>
</dbReference>
<accession>A0A9P6D609</accession>
<dbReference type="EMBL" id="MU155138">
    <property type="protein sequence ID" value="KAF9485094.1"/>
    <property type="molecule type" value="Genomic_DNA"/>
</dbReference>
<reference evidence="6" key="1">
    <citation type="submission" date="2020-11" db="EMBL/GenBank/DDBJ databases">
        <authorList>
            <consortium name="DOE Joint Genome Institute"/>
            <person name="Ahrendt S."/>
            <person name="Riley R."/>
            <person name="Andreopoulos W."/>
            <person name="Labutti K."/>
            <person name="Pangilinan J."/>
            <person name="Ruiz-Duenas F.J."/>
            <person name="Barrasa J.M."/>
            <person name="Sanchez-Garcia M."/>
            <person name="Camarero S."/>
            <person name="Miyauchi S."/>
            <person name="Serrano A."/>
            <person name="Linde D."/>
            <person name="Babiker R."/>
            <person name="Drula E."/>
            <person name="Ayuso-Fernandez I."/>
            <person name="Pacheco R."/>
            <person name="Padilla G."/>
            <person name="Ferreira P."/>
            <person name="Barriuso J."/>
            <person name="Kellner H."/>
            <person name="Castanera R."/>
            <person name="Alfaro M."/>
            <person name="Ramirez L."/>
            <person name="Pisabarro A.G."/>
            <person name="Kuo A."/>
            <person name="Tritt A."/>
            <person name="Lipzen A."/>
            <person name="He G."/>
            <person name="Yan M."/>
            <person name="Ng V."/>
            <person name="Cullen D."/>
            <person name="Martin F."/>
            <person name="Rosso M.-N."/>
            <person name="Henrissat B."/>
            <person name="Hibbett D."/>
            <person name="Martinez A.T."/>
            <person name="Grigoriev I.V."/>
        </authorList>
    </citation>
    <scope>NUCLEOTIDE SEQUENCE</scope>
    <source>
        <strain evidence="6">CIRM-BRFM 674</strain>
    </source>
</reference>
<evidence type="ECO:0000256" key="4">
    <source>
        <dbReference type="PROSITE-ProRule" id="PRU00134"/>
    </source>
</evidence>
<feature type="domain" description="MYND-type" evidence="5">
    <location>
        <begin position="56"/>
        <end position="97"/>
    </location>
</feature>
<dbReference type="InterPro" id="IPR002893">
    <property type="entry name" value="Znf_MYND"/>
</dbReference>
<evidence type="ECO:0000313" key="6">
    <source>
        <dbReference type="EMBL" id="KAF9485094.1"/>
    </source>
</evidence>
<proteinExistence type="predicted"/>
<dbReference type="AlphaFoldDB" id="A0A9P6D609"/>
<name>A0A9P6D609_9AGAR</name>
<keyword evidence="7" id="KW-1185">Reference proteome</keyword>
<evidence type="ECO:0000259" key="5">
    <source>
        <dbReference type="PROSITE" id="PS50865"/>
    </source>
</evidence>
<keyword evidence="1" id="KW-0479">Metal-binding</keyword>
<dbReference type="PROSITE" id="PS01360">
    <property type="entry name" value="ZF_MYND_1"/>
    <property type="match status" value="1"/>
</dbReference>
<keyword evidence="2 4" id="KW-0863">Zinc-finger</keyword>
<dbReference type="OrthoDB" id="341421at2759"/>
<dbReference type="Pfam" id="PF26632">
    <property type="entry name" value="DUF8205"/>
    <property type="match status" value="1"/>
</dbReference>
<dbReference type="Pfam" id="PF01753">
    <property type="entry name" value="zf-MYND"/>
    <property type="match status" value="1"/>
</dbReference>
<evidence type="ECO:0000313" key="7">
    <source>
        <dbReference type="Proteomes" id="UP000807469"/>
    </source>
</evidence>